<dbReference type="NCBIfam" id="TIGR03561">
    <property type="entry name" value="organ_hyd_perox"/>
    <property type="match status" value="1"/>
</dbReference>
<comment type="similarity">
    <text evidence="1">Belongs to the OsmC/Ohr family.</text>
</comment>
<organism evidence="2 3">
    <name type="scientific">Burkholderia sola</name>
    <dbReference type="NCBI Taxonomy" id="2843302"/>
    <lineage>
        <taxon>Bacteria</taxon>
        <taxon>Pseudomonadati</taxon>
        <taxon>Pseudomonadota</taxon>
        <taxon>Betaproteobacteria</taxon>
        <taxon>Burkholderiales</taxon>
        <taxon>Burkholderiaceae</taxon>
        <taxon>Burkholderia</taxon>
        <taxon>Burkholderia cepacia complex</taxon>
    </lineage>
</organism>
<dbReference type="InterPro" id="IPR015946">
    <property type="entry name" value="KH_dom-like_a/b"/>
</dbReference>
<dbReference type="Gene3D" id="2.20.25.10">
    <property type="match status" value="1"/>
</dbReference>
<dbReference type="EMBL" id="JBEWCH010000006">
    <property type="protein sequence ID" value="MET1474940.1"/>
    <property type="molecule type" value="Genomic_DNA"/>
</dbReference>
<sequence length="217" mass="22949">MPARLHAKAQPEEGDVCGRRVMRGRQRRSFIVYWTQGGGSRPASALGRNAMHRTTRPSVSLLDPYTGSEPLPLYTTTVTVTGGEAAHGRSSGRARSTTGELDVSLRLPVELGGVGGGTNPEQLFAAGFAACFHGALTLVAMRRRVRLPPDLAITASATFQRDPVDGLFAIALDLEVGMPGVGATAARELVAETEAICPYAKMARDGIQHVVRVTGTV</sequence>
<evidence type="ECO:0000256" key="1">
    <source>
        <dbReference type="ARBA" id="ARBA00007378"/>
    </source>
</evidence>
<gene>
    <name evidence="2" type="ORF">ABXL37_11800</name>
</gene>
<evidence type="ECO:0000313" key="2">
    <source>
        <dbReference type="EMBL" id="MET1474940.1"/>
    </source>
</evidence>
<keyword evidence="3" id="KW-1185">Reference proteome</keyword>
<dbReference type="Gene3D" id="3.30.300.20">
    <property type="match status" value="1"/>
</dbReference>
<accession>A0ABV2C751</accession>
<dbReference type="PANTHER" id="PTHR33797:SF2">
    <property type="entry name" value="ORGANIC HYDROPEROXIDE RESISTANCE PROTEIN-LIKE"/>
    <property type="match status" value="1"/>
</dbReference>
<comment type="caution">
    <text evidence="2">The sequence shown here is derived from an EMBL/GenBank/DDBJ whole genome shotgun (WGS) entry which is preliminary data.</text>
</comment>
<protein>
    <submittedName>
        <fullName evidence="2">Ohr family peroxiredoxin</fullName>
    </submittedName>
</protein>
<dbReference type="SUPFAM" id="SSF82784">
    <property type="entry name" value="OsmC-like"/>
    <property type="match status" value="1"/>
</dbReference>
<dbReference type="Proteomes" id="UP001548587">
    <property type="component" value="Unassembled WGS sequence"/>
</dbReference>
<evidence type="ECO:0000313" key="3">
    <source>
        <dbReference type="Proteomes" id="UP001548587"/>
    </source>
</evidence>
<dbReference type="InterPro" id="IPR019953">
    <property type="entry name" value="OHR"/>
</dbReference>
<dbReference type="InterPro" id="IPR003718">
    <property type="entry name" value="OsmC/Ohr_fam"/>
</dbReference>
<name>A0ABV2C751_9BURK</name>
<proteinExistence type="inferred from homology"/>
<dbReference type="PANTHER" id="PTHR33797">
    <property type="entry name" value="ORGANIC HYDROPEROXIDE RESISTANCE PROTEIN-LIKE"/>
    <property type="match status" value="1"/>
</dbReference>
<reference evidence="2 3" key="1">
    <citation type="submission" date="2024-06" db="EMBL/GenBank/DDBJ databases">
        <title>Burkholderia sola in Mexico.</title>
        <authorList>
            <person name="Estrada P."/>
        </authorList>
    </citation>
    <scope>NUCLEOTIDE SEQUENCE [LARGE SCALE GENOMIC DNA]</scope>
    <source>
        <strain evidence="2 3">CpTa8-5</strain>
    </source>
</reference>
<dbReference type="Pfam" id="PF02566">
    <property type="entry name" value="OsmC"/>
    <property type="match status" value="1"/>
</dbReference>
<dbReference type="InterPro" id="IPR036102">
    <property type="entry name" value="OsmC/Ohrsf"/>
</dbReference>